<proteinExistence type="predicted"/>
<organism evidence="2 3">
    <name type="scientific">Molorchus minor</name>
    <dbReference type="NCBI Taxonomy" id="1323400"/>
    <lineage>
        <taxon>Eukaryota</taxon>
        <taxon>Metazoa</taxon>
        <taxon>Ecdysozoa</taxon>
        <taxon>Arthropoda</taxon>
        <taxon>Hexapoda</taxon>
        <taxon>Insecta</taxon>
        <taxon>Pterygota</taxon>
        <taxon>Neoptera</taxon>
        <taxon>Endopterygota</taxon>
        <taxon>Coleoptera</taxon>
        <taxon>Polyphaga</taxon>
        <taxon>Cucujiformia</taxon>
        <taxon>Chrysomeloidea</taxon>
        <taxon>Cerambycidae</taxon>
        <taxon>Lamiinae</taxon>
        <taxon>Monochamini</taxon>
        <taxon>Molorchus</taxon>
    </lineage>
</organism>
<reference evidence="2" key="1">
    <citation type="journal article" date="2023" name="Insect Mol. Biol.">
        <title>Genome sequencing provides insights into the evolution of gene families encoding plant cell wall-degrading enzymes in longhorned beetles.</title>
        <authorList>
            <person name="Shin N.R."/>
            <person name="Okamura Y."/>
            <person name="Kirsch R."/>
            <person name="Pauchet Y."/>
        </authorList>
    </citation>
    <scope>NUCLEOTIDE SEQUENCE</scope>
    <source>
        <strain evidence="2">MMC_N1</strain>
    </source>
</reference>
<keyword evidence="3" id="KW-1185">Reference proteome</keyword>
<name>A0ABQ9JU78_9CUCU</name>
<gene>
    <name evidence="2" type="ORF">NQ317_018421</name>
</gene>
<dbReference type="Proteomes" id="UP001162164">
    <property type="component" value="Unassembled WGS sequence"/>
</dbReference>
<protein>
    <submittedName>
        <fullName evidence="2">Uncharacterized protein</fullName>
    </submittedName>
</protein>
<dbReference type="EMBL" id="JAPWTJ010000229">
    <property type="protein sequence ID" value="KAJ8980840.1"/>
    <property type="molecule type" value="Genomic_DNA"/>
</dbReference>
<feature type="region of interest" description="Disordered" evidence="1">
    <location>
        <begin position="1"/>
        <end position="22"/>
    </location>
</feature>
<accession>A0ABQ9JU78</accession>
<evidence type="ECO:0000313" key="2">
    <source>
        <dbReference type="EMBL" id="KAJ8980840.1"/>
    </source>
</evidence>
<sequence length="89" mass="10233">MCRNLLGRSSSSDENDNEDSDDHRLRNQVVKCNLIELFTLTKLCEYHKRLIVHLIDSITNSSLPDQTMRGGICFIQVTNRQNLIKSIRG</sequence>
<comment type="caution">
    <text evidence="2">The sequence shown here is derived from an EMBL/GenBank/DDBJ whole genome shotgun (WGS) entry which is preliminary data.</text>
</comment>
<evidence type="ECO:0000313" key="3">
    <source>
        <dbReference type="Proteomes" id="UP001162164"/>
    </source>
</evidence>
<evidence type="ECO:0000256" key="1">
    <source>
        <dbReference type="SAM" id="MobiDB-lite"/>
    </source>
</evidence>